<dbReference type="SUPFAM" id="SSF54695">
    <property type="entry name" value="POZ domain"/>
    <property type="match status" value="1"/>
</dbReference>
<dbReference type="InterPro" id="IPR011333">
    <property type="entry name" value="SKP1/BTB/POZ_sf"/>
</dbReference>
<evidence type="ECO:0000313" key="3">
    <source>
        <dbReference type="EMBL" id="GFQ02526.1"/>
    </source>
</evidence>
<keyword evidence="4" id="KW-1185">Reference proteome</keyword>
<dbReference type="CDD" id="cd18312">
    <property type="entry name" value="BTB_POZ_NPY3-like"/>
    <property type="match status" value="1"/>
</dbReference>
<evidence type="ECO:0000256" key="1">
    <source>
        <dbReference type="ARBA" id="ARBA00004906"/>
    </source>
</evidence>
<name>A0A830D5W1_9LAMI</name>
<dbReference type="PROSITE" id="PS50097">
    <property type="entry name" value="BTB"/>
    <property type="match status" value="1"/>
</dbReference>
<dbReference type="InterPro" id="IPR043454">
    <property type="entry name" value="NPH3/RPT2-like"/>
</dbReference>
<dbReference type="OrthoDB" id="624345at2759"/>
<feature type="domain" description="BTB" evidence="2">
    <location>
        <begin position="46"/>
        <end position="114"/>
    </location>
</feature>
<organism evidence="3 4">
    <name type="scientific">Phtheirospermum japonicum</name>
    <dbReference type="NCBI Taxonomy" id="374723"/>
    <lineage>
        <taxon>Eukaryota</taxon>
        <taxon>Viridiplantae</taxon>
        <taxon>Streptophyta</taxon>
        <taxon>Embryophyta</taxon>
        <taxon>Tracheophyta</taxon>
        <taxon>Spermatophyta</taxon>
        <taxon>Magnoliopsida</taxon>
        <taxon>eudicotyledons</taxon>
        <taxon>Gunneridae</taxon>
        <taxon>Pentapetalae</taxon>
        <taxon>asterids</taxon>
        <taxon>lamiids</taxon>
        <taxon>Lamiales</taxon>
        <taxon>Orobanchaceae</taxon>
        <taxon>Orobanchaceae incertae sedis</taxon>
        <taxon>Phtheirospermum</taxon>
    </lineage>
</organism>
<comment type="pathway">
    <text evidence="1">Protein modification; protein ubiquitination.</text>
</comment>
<dbReference type="AlphaFoldDB" id="A0A830D5W1"/>
<dbReference type="PANTHER" id="PTHR32370">
    <property type="entry name" value="OS12G0117600 PROTEIN"/>
    <property type="match status" value="1"/>
</dbReference>
<accession>A0A830D5W1</accession>
<protein>
    <submittedName>
        <fullName evidence="3">Root phototropism protein 3</fullName>
    </submittedName>
</protein>
<dbReference type="Gene3D" id="3.30.710.10">
    <property type="entry name" value="Potassium Channel Kv1.1, Chain A"/>
    <property type="match status" value="1"/>
</dbReference>
<reference evidence="3" key="1">
    <citation type="submission" date="2020-07" db="EMBL/GenBank/DDBJ databases">
        <title>Ethylene signaling mediates host invasion by parasitic plants.</title>
        <authorList>
            <person name="Yoshida S."/>
        </authorList>
    </citation>
    <scope>NUCLEOTIDE SEQUENCE</scope>
    <source>
        <strain evidence="3">Okayama</strain>
    </source>
</reference>
<proteinExistence type="predicted"/>
<dbReference type="Proteomes" id="UP000653305">
    <property type="component" value="Unassembled WGS sequence"/>
</dbReference>
<gene>
    <name evidence="3" type="ORF">PHJA_002396600</name>
</gene>
<evidence type="ECO:0000313" key="4">
    <source>
        <dbReference type="Proteomes" id="UP000653305"/>
    </source>
</evidence>
<dbReference type="EMBL" id="BMAC01000752">
    <property type="protein sequence ID" value="GFQ02526.1"/>
    <property type="molecule type" value="Genomic_DNA"/>
</dbReference>
<dbReference type="InterPro" id="IPR000210">
    <property type="entry name" value="BTB/POZ_dom"/>
</dbReference>
<evidence type="ECO:0000259" key="2">
    <source>
        <dbReference type="PROSITE" id="PS50097"/>
    </source>
</evidence>
<sequence>MWDSETESVGGRDYGNGVLSTSKPGVVIAGFEQRGQSWYVATDIPSDLLVQIRDVSFHLHKYPILSRSGKMNRVIYESREPEPNKLSLDDLPGGPESFDLAAKFCYGIAVDLTATNISGLRCAAEYLEMTEDLEEGNLIFKTEAFLSYVVLSSWRDSIVVLKSCETLSPWAENL</sequence>
<comment type="caution">
    <text evidence="3">The sequence shown here is derived from an EMBL/GenBank/DDBJ whole genome shotgun (WGS) entry which is preliminary data.</text>
</comment>